<comment type="similarity">
    <text evidence="1">Belongs to the oxygen-dependent FAD-linked oxidoreductase family.</text>
</comment>
<dbReference type="InterPro" id="IPR016169">
    <property type="entry name" value="FAD-bd_PCMH_sub2"/>
</dbReference>
<dbReference type="InterPro" id="IPR036318">
    <property type="entry name" value="FAD-bd_PCMH-like_sf"/>
</dbReference>
<evidence type="ECO:0000259" key="4">
    <source>
        <dbReference type="PROSITE" id="PS51387"/>
    </source>
</evidence>
<gene>
    <name evidence="5" type="ORF">B0I35DRAFT_349917</name>
</gene>
<dbReference type="InterPro" id="IPR016166">
    <property type="entry name" value="FAD-bd_PCMH"/>
</dbReference>
<protein>
    <recommendedName>
        <fullName evidence="4">FAD-binding PCMH-type domain-containing protein</fullName>
    </recommendedName>
</protein>
<keyword evidence="2" id="KW-0560">Oxidoreductase</keyword>
<dbReference type="AlphaFoldDB" id="A0A8K0WSN6"/>
<feature type="domain" description="FAD-binding PCMH-type" evidence="4">
    <location>
        <begin position="131"/>
        <end position="311"/>
    </location>
</feature>
<dbReference type="Proteomes" id="UP000813444">
    <property type="component" value="Unassembled WGS sequence"/>
</dbReference>
<accession>A0A8K0WSN6</accession>
<evidence type="ECO:0000313" key="6">
    <source>
        <dbReference type="Proteomes" id="UP000813444"/>
    </source>
</evidence>
<evidence type="ECO:0000256" key="3">
    <source>
        <dbReference type="SAM" id="SignalP"/>
    </source>
</evidence>
<dbReference type="InterPro" id="IPR012951">
    <property type="entry name" value="BBE"/>
</dbReference>
<dbReference type="PANTHER" id="PTHR13878:SF91">
    <property type="entry name" value="FAD BINDING DOMAIN PROTEIN (AFU_ORTHOLOGUE AFUA_6G12070)-RELATED"/>
    <property type="match status" value="1"/>
</dbReference>
<dbReference type="InterPro" id="IPR006094">
    <property type="entry name" value="Oxid_FAD_bind_N"/>
</dbReference>
<feature type="chain" id="PRO_5035423134" description="FAD-binding PCMH-type domain-containing protein" evidence="3">
    <location>
        <begin position="23"/>
        <end position="592"/>
    </location>
</feature>
<dbReference type="GO" id="GO:0016491">
    <property type="term" value="F:oxidoreductase activity"/>
    <property type="evidence" value="ECO:0007669"/>
    <property type="project" value="UniProtKB-KW"/>
</dbReference>
<keyword evidence="6" id="KW-1185">Reference proteome</keyword>
<keyword evidence="3" id="KW-0732">Signal</keyword>
<name>A0A8K0WSN6_9HYPO</name>
<sequence length="592" mass="64633">MKLSQSPCALGGLALSAGSVLASNPASCKSLPGDPGWPSLEAWSSLNETVSGALIATVPQAHVCHLQPYRALNETVCNELQENWNFAQTFRSVPNLIHLACSDRAPAEIMNAYFQNQSCDPFTPVERPCELGNYAVYSISVSGPEDVIAGINFAKDNNVRLVVKNTGHDYAGKSTGKGSLSFWTHNLKSIEVVEEYSAPYYSGPAAIIGAGVTAGELLEHITPMGYRAVGGTCASVGTAGGYAAGGGHSILNGVHGMGADNVLEWEMVTPSGEHIIVRPDNDYKDLYWAMTGGGAGVWGVVLSMTYKIHPDGRVGGARLSFNDSLVEPDLYWRAVEAWHSWIPAFTDGLDGGNTAEYTVSAHAFSAISLTFPGQNVEAVDELMRTFLGQLEDLGIAYDYTSRSLPTFYDHFDADLGPLPYGPWPTNTVASGRLISRSTVQDEESNAALIAMFRNMTEYQDGKFFMGCEAMHVKETEHPKNAVLPAWREVASFCIVHGYWDWEVPREEMLEHKNHLVDVIIPAYEAVTTESGAYLNEIDPLYKGDWKKELYGENYDQLLGIKTAYDPDHLFYALFGVASDEWFQDGEGRLCRA</sequence>
<comment type="caution">
    <text evidence="5">The sequence shown here is derived from an EMBL/GenBank/DDBJ whole genome shotgun (WGS) entry which is preliminary data.</text>
</comment>
<dbReference type="EMBL" id="JAGPNK010000004">
    <property type="protein sequence ID" value="KAH7322412.1"/>
    <property type="molecule type" value="Genomic_DNA"/>
</dbReference>
<evidence type="ECO:0000313" key="5">
    <source>
        <dbReference type="EMBL" id="KAH7322412.1"/>
    </source>
</evidence>
<dbReference type="Pfam" id="PF01565">
    <property type="entry name" value="FAD_binding_4"/>
    <property type="match status" value="1"/>
</dbReference>
<dbReference type="Gene3D" id="3.30.465.10">
    <property type="match status" value="2"/>
</dbReference>
<evidence type="ECO:0000256" key="2">
    <source>
        <dbReference type="ARBA" id="ARBA00023002"/>
    </source>
</evidence>
<dbReference type="OrthoDB" id="9983560at2759"/>
<evidence type="ECO:0000256" key="1">
    <source>
        <dbReference type="ARBA" id="ARBA00005466"/>
    </source>
</evidence>
<reference evidence="5" key="1">
    <citation type="journal article" date="2021" name="Nat. Commun.">
        <title>Genetic determinants of endophytism in the Arabidopsis root mycobiome.</title>
        <authorList>
            <person name="Mesny F."/>
            <person name="Miyauchi S."/>
            <person name="Thiergart T."/>
            <person name="Pickel B."/>
            <person name="Atanasova L."/>
            <person name="Karlsson M."/>
            <person name="Huettel B."/>
            <person name="Barry K.W."/>
            <person name="Haridas S."/>
            <person name="Chen C."/>
            <person name="Bauer D."/>
            <person name="Andreopoulos W."/>
            <person name="Pangilinan J."/>
            <person name="LaButti K."/>
            <person name="Riley R."/>
            <person name="Lipzen A."/>
            <person name="Clum A."/>
            <person name="Drula E."/>
            <person name="Henrissat B."/>
            <person name="Kohler A."/>
            <person name="Grigoriev I.V."/>
            <person name="Martin F.M."/>
            <person name="Hacquard S."/>
        </authorList>
    </citation>
    <scope>NUCLEOTIDE SEQUENCE</scope>
    <source>
        <strain evidence="5">MPI-CAGE-CH-0235</strain>
    </source>
</reference>
<organism evidence="5 6">
    <name type="scientific">Stachybotrys elegans</name>
    <dbReference type="NCBI Taxonomy" id="80388"/>
    <lineage>
        <taxon>Eukaryota</taxon>
        <taxon>Fungi</taxon>
        <taxon>Dikarya</taxon>
        <taxon>Ascomycota</taxon>
        <taxon>Pezizomycotina</taxon>
        <taxon>Sordariomycetes</taxon>
        <taxon>Hypocreomycetidae</taxon>
        <taxon>Hypocreales</taxon>
        <taxon>Stachybotryaceae</taxon>
        <taxon>Stachybotrys</taxon>
    </lineage>
</organism>
<dbReference type="InterPro" id="IPR050432">
    <property type="entry name" value="FAD-linked_Oxidoreductases_BP"/>
</dbReference>
<dbReference type="PROSITE" id="PS51387">
    <property type="entry name" value="FAD_PCMH"/>
    <property type="match status" value="1"/>
</dbReference>
<dbReference type="PANTHER" id="PTHR13878">
    <property type="entry name" value="GULONOLACTONE OXIDASE"/>
    <property type="match status" value="1"/>
</dbReference>
<dbReference type="GO" id="GO:0071949">
    <property type="term" value="F:FAD binding"/>
    <property type="evidence" value="ECO:0007669"/>
    <property type="project" value="InterPro"/>
</dbReference>
<dbReference type="Pfam" id="PF08031">
    <property type="entry name" value="BBE"/>
    <property type="match status" value="1"/>
</dbReference>
<feature type="signal peptide" evidence="3">
    <location>
        <begin position="1"/>
        <end position="22"/>
    </location>
</feature>
<proteinExistence type="inferred from homology"/>
<dbReference type="SUPFAM" id="SSF56176">
    <property type="entry name" value="FAD-binding/transporter-associated domain-like"/>
    <property type="match status" value="1"/>
</dbReference>